<dbReference type="InterPro" id="IPR043145">
    <property type="entry name" value="Znf_ZZ_sf"/>
</dbReference>
<evidence type="ECO:0000256" key="5">
    <source>
        <dbReference type="SAM" id="MobiDB-lite"/>
    </source>
</evidence>
<sequence length="462" mass="51535">MDKDQVVHSDESEDIPDSFVCCVCLDLLYKPIVLSCGHISCFWCVHMSMNGGRESHCPVCRNPYNHFPTICQMLHFLLKKMYPIAHKRREKEIGEEEKKTGSFSPQFDCNPCGSHTDRGHDHLEGLSHCSSVAAESHSCSGSFSSRKEKPCDSMERKRFFPLVQDTGMHILNQVSDEHCKTNKLGSVEKKNGHQHKHIGSCKQISTVDVQCAACKQLLFRPVVLNCGHVYCETCITSPLDEMLRCQVCQSVHPRGIPKVCLEFDHFLEEQFPGDYILRRVAVQLKQVHHKNESPTTFSTGTSQKCKLSSSAPSEEHLHWWANPHTNVHVGVGCDYCGVYPIIGDRYKCKDCVEEIGFDLCGDCYNTGSKLPGRFNQQHTPEHKFQLDNSRTYQSIMLSLAAGQLDGVSAALASYSGGSEELENEPPASTLSDDDAESAGNILSARVTQTENEEDKNSSESIG</sequence>
<evidence type="ECO:0000256" key="1">
    <source>
        <dbReference type="ARBA" id="ARBA00022723"/>
    </source>
</evidence>
<dbReference type="Pfam" id="PF13445">
    <property type="entry name" value="zf-RING_UBOX"/>
    <property type="match status" value="1"/>
</dbReference>
<name>A0A2P2LFE9_RHIMU</name>
<dbReference type="EMBL" id="GGEC01036223">
    <property type="protein sequence ID" value="MBX16707.1"/>
    <property type="molecule type" value="Transcribed_RNA"/>
</dbReference>
<dbReference type="PROSITE" id="PS01357">
    <property type="entry name" value="ZF_ZZ_1"/>
    <property type="match status" value="1"/>
</dbReference>
<feature type="domain" description="RING-type" evidence="6">
    <location>
        <begin position="211"/>
        <end position="249"/>
    </location>
</feature>
<protein>
    <recommendedName>
        <fullName evidence="9">E3 ubiquitin-protein ligase PRT1</fullName>
    </recommendedName>
</protein>
<evidence type="ECO:0000256" key="2">
    <source>
        <dbReference type="ARBA" id="ARBA00022771"/>
    </source>
</evidence>
<evidence type="ECO:0000256" key="3">
    <source>
        <dbReference type="ARBA" id="ARBA00022833"/>
    </source>
</evidence>
<dbReference type="PROSITE" id="PS50135">
    <property type="entry name" value="ZF_ZZ_2"/>
    <property type="match status" value="1"/>
</dbReference>
<dbReference type="EMBL" id="GGEC01036226">
    <property type="protein sequence ID" value="MBX16710.1"/>
    <property type="molecule type" value="Transcribed_RNA"/>
</dbReference>
<dbReference type="FunFam" id="3.30.40.10:FF:000489">
    <property type="entry name" value="E3 ubiquitin-protein ligase PRT1"/>
    <property type="match status" value="1"/>
</dbReference>
<dbReference type="GO" id="GO:0061630">
    <property type="term" value="F:ubiquitin protein ligase activity"/>
    <property type="evidence" value="ECO:0007669"/>
    <property type="project" value="TreeGrafter"/>
</dbReference>
<dbReference type="AlphaFoldDB" id="A0A2P2LFE9"/>
<evidence type="ECO:0008006" key="9">
    <source>
        <dbReference type="Google" id="ProtNLM"/>
    </source>
</evidence>
<dbReference type="FunFam" id="3.30.60.90:FF:000014">
    <property type="entry name" value="E3 ubiquitin-protein ligase PRT1"/>
    <property type="match status" value="1"/>
</dbReference>
<dbReference type="PROSITE" id="PS50089">
    <property type="entry name" value="ZF_RING_2"/>
    <property type="match status" value="2"/>
</dbReference>
<dbReference type="PROSITE" id="PS00518">
    <property type="entry name" value="ZF_RING_1"/>
    <property type="match status" value="1"/>
</dbReference>
<dbReference type="Pfam" id="PF13920">
    <property type="entry name" value="zf-C3HC4_3"/>
    <property type="match status" value="1"/>
</dbReference>
<dbReference type="PANTHER" id="PTHR15898:SF13">
    <property type="entry name" value="BIFUNCTIONAL APOPTOSIS REGULATOR"/>
    <property type="match status" value="1"/>
</dbReference>
<evidence type="ECO:0000256" key="4">
    <source>
        <dbReference type="PROSITE-ProRule" id="PRU00228"/>
    </source>
</evidence>
<dbReference type="InterPro" id="IPR000433">
    <property type="entry name" value="Znf_ZZ"/>
</dbReference>
<organism evidence="8">
    <name type="scientific">Rhizophora mucronata</name>
    <name type="common">Asiatic mangrove</name>
    <dbReference type="NCBI Taxonomy" id="61149"/>
    <lineage>
        <taxon>Eukaryota</taxon>
        <taxon>Viridiplantae</taxon>
        <taxon>Streptophyta</taxon>
        <taxon>Embryophyta</taxon>
        <taxon>Tracheophyta</taxon>
        <taxon>Spermatophyta</taxon>
        <taxon>Magnoliopsida</taxon>
        <taxon>eudicotyledons</taxon>
        <taxon>Gunneridae</taxon>
        <taxon>Pentapetalae</taxon>
        <taxon>rosids</taxon>
        <taxon>fabids</taxon>
        <taxon>Malpighiales</taxon>
        <taxon>Rhizophoraceae</taxon>
        <taxon>Rhizophora</taxon>
    </lineage>
</organism>
<dbReference type="SMART" id="SM00184">
    <property type="entry name" value="RING"/>
    <property type="match status" value="2"/>
</dbReference>
<dbReference type="CDD" id="cd02338">
    <property type="entry name" value="ZZ_PCMF_like"/>
    <property type="match status" value="1"/>
</dbReference>
<reference evidence="8" key="1">
    <citation type="submission" date="2018-02" db="EMBL/GenBank/DDBJ databases">
        <title>Rhizophora mucronata_Transcriptome.</title>
        <authorList>
            <person name="Meera S.P."/>
            <person name="Sreeshan A."/>
            <person name="Augustine A."/>
        </authorList>
    </citation>
    <scope>NUCLEOTIDE SEQUENCE</scope>
    <source>
        <tissue evidence="8">Leaf</tissue>
    </source>
</reference>
<accession>A0A2P2LFE9</accession>
<dbReference type="GO" id="GO:0008270">
    <property type="term" value="F:zinc ion binding"/>
    <property type="evidence" value="ECO:0007669"/>
    <property type="project" value="UniProtKB-KW"/>
</dbReference>
<dbReference type="SMART" id="SM00291">
    <property type="entry name" value="ZnF_ZZ"/>
    <property type="match status" value="1"/>
</dbReference>
<dbReference type="InterPro" id="IPR027370">
    <property type="entry name" value="Znf-RING_euk"/>
</dbReference>
<dbReference type="InterPro" id="IPR013083">
    <property type="entry name" value="Znf_RING/FYVE/PHD"/>
</dbReference>
<dbReference type="SUPFAM" id="SSF57850">
    <property type="entry name" value="RING/U-box"/>
    <property type="match status" value="3"/>
</dbReference>
<evidence type="ECO:0000259" key="6">
    <source>
        <dbReference type="PROSITE" id="PS50089"/>
    </source>
</evidence>
<feature type="domain" description="ZZ-type" evidence="7">
    <location>
        <begin position="328"/>
        <end position="392"/>
    </location>
</feature>
<feature type="region of interest" description="Disordered" evidence="5">
    <location>
        <begin position="415"/>
        <end position="462"/>
    </location>
</feature>
<feature type="domain" description="RING-type" evidence="6">
    <location>
        <begin position="21"/>
        <end position="61"/>
    </location>
</feature>
<keyword evidence="1" id="KW-0479">Metal-binding</keyword>
<keyword evidence="3" id="KW-0862">Zinc</keyword>
<dbReference type="GO" id="GO:0043161">
    <property type="term" value="P:proteasome-mediated ubiquitin-dependent protein catabolic process"/>
    <property type="evidence" value="ECO:0007669"/>
    <property type="project" value="TreeGrafter"/>
</dbReference>
<dbReference type="InterPro" id="IPR001841">
    <property type="entry name" value="Znf_RING"/>
</dbReference>
<dbReference type="Pfam" id="PF00569">
    <property type="entry name" value="ZZ"/>
    <property type="match status" value="1"/>
</dbReference>
<dbReference type="Gene3D" id="3.30.60.90">
    <property type="match status" value="1"/>
</dbReference>
<keyword evidence="2 4" id="KW-0863">Zinc-finger</keyword>
<dbReference type="InterPro" id="IPR017907">
    <property type="entry name" value="Znf_RING_CS"/>
</dbReference>
<proteinExistence type="predicted"/>
<dbReference type="PANTHER" id="PTHR15898">
    <property type="entry name" value="BIFUNCTIONAL APOPTOSIS REGULATOR"/>
    <property type="match status" value="1"/>
</dbReference>
<evidence type="ECO:0000313" key="8">
    <source>
        <dbReference type="EMBL" id="MBX16707.1"/>
    </source>
</evidence>
<dbReference type="Gene3D" id="3.30.40.10">
    <property type="entry name" value="Zinc/RING finger domain, C3HC4 (zinc finger)"/>
    <property type="match status" value="2"/>
</dbReference>
<evidence type="ECO:0000259" key="7">
    <source>
        <dbReference type="PROSITE" id="PS50135"/>
    </source>
</evidence>